<evidence type="ECO:0000256" key="14">
    <source>
        <dbReference type="ARBA" id="ARBA00049255"/>
    </source>
</evidence>
<dbReference type="PROSITE" id="PS50886">
    <property type="entry name" value="TRBD"/>
    <property type="match status" value="1"/>
</dbReference>
<evidence type="ECO:0000313" key="20">
    <source>
        <dbReference type="EMBL" id="ADR33547.1"/>
    </source>
</evidence>
<keyword evidence="21" id="KW-1185">Reference proteome</keyword>
<feature type="domain" description="B5" evidence="19">
    <location>
        <begin position="389"/>
        <end position="465"/>
    </location>
</feature>
<feature type="binding site" evidence="15">
    <location>
        <position position="449"/>
    </location>
    <ligand>
        <name>Mg(2+)</name>
        <dbReference type="ChEBI" id="CHEBI:18420"/>
        <note>shared with alpha subunit</note>
    </ligand>
</feature>
<evidence type="ECO:0000313" key="21">
    <source>
        <dbReference type="Proteomes" id="UP000008721"/>
    </source>
</evidence>
<dbReference type="InterPro" id="IPR045864">
    <property type="entry name" value="aa-tRNA-synth_II/BPL/LPL"/>
</dbReference>
<dbReference type="PROSITE" id="PS51483">
    <property type="entry name" value="B5"/>
    <property type="match status" value="1"/>
</dbReference>
<accession>E4U297</accession>
<evidence type="ECO:0000259" key="19">
    <source>
        <dbReference type="PROSITE" id="PS51483"/>
    </source>
</evidence>
<dbReference type="InterPro" id="IPR041616">
    <property type="entry name" value="PheRS_beta_core"/>
</dbReference>
<dbReference type="PANTHER" id="PTHR10947:SF0">
    <property type="entry name" value="PHENYLALANINE--TRNA LIGASE BETA SUBUNIT"/>
    <property type="match status" value="1"/>
</dbReference>
<dbReference type="AlphaFoldDB" id="E4U297"/>
<dbReference type="HAMAP" id="MF_00283">
    <property type="entry name" value="Phe_tRNA_synth_beta1"/>
    <property type="match status" value="1"/>
</dbReference>
<dbReference type="InterPro" id="IPR012340">
    <property type="entry name" value="NA-bd_OB-fold"/>
</dbReference>
<dbReference type="SUPFAM" id="SSF54991">
    <property type="entry name" value="Anticodon-binding domain of PheRS"/>
    <property type="match status" value="1"/>
</dbReference>
<keyword evidence="7 15" id="KW-0479">Metal-binding</keyword>
<dbReference type="InterPro" id="IPR004532">
    <property type="entry name" value="Phe-tRNA-ligase_IIc_bsu_bact"/>
</dbReference>
<evidence type="ECO:0000256" key="13">
    <source>
        <dbReference type="ARBA" id="ARBA00023146"/>
    </source>
</evidence>
<dbReference type="InterPro" id="IPR036690">
    <property type="entry name" value="Fdx_antiC-bd_sf"/>
</dbReference>
<dbReference type="InterPro" id="IPR033714">
    <property type="entry name" value="tRNA_bind_bactPheRS"/>
</dbReference>
<dbReference type="InterPro" id="IPR005147">
    <property type="entry name" value="tRNA_synthase_B5-dom"/>
</dbReference>
<feature type="domain" description="FDX-ACB" evidence="18">
    <location>
        <begin position="684"/>
        <end position="776"/>
    </location>
</feature>
<dbReference type="GO" id="GO:0009328">
    <property type="term" value="C:phenylalanine-tRNA ligase complex"/>
    <property type="evidence" value="ECO:0007669"/>
    <property type="project" value="TreeGrafter"/>
</dbReference>
<dbReference type="GO" id="GO:0006432">
    <property type="term" value="P:phenylalanyl-tRNA aminoacylation"/>
    <property type="evidence" value="ECO:0007669"/>
    <property type="project" value="UniProtKB-UniRule"/>
</dbReference>
<comment type="cofactor">
    <cofactor evidence="15">
        <name>Mg(2+)</name>
        <dbReference type="ChEBI" id="CHEBI:18420"/>
    </cofactor>
    <text evidence="15">Binds 2 magnesium ions per tetramer.</text>
</comment>
<dbReference type="Gene3D" id="3.30.70.380">
    <property type="entry name" value="Ferrodoxin-fold anticodon-binding domain"/>
    <property type="match status" value="1"/>
</dbReference>
<dbReference type="GO" id="GO:0004826">
    <property type="term" value="F:phenylalanine-tRNA ligase activity"/>
    <property type="evidence" value="ECO:0007669"/>
    <property type="project" value="UniProtKB-UniRule"/>
</dbReference>
<keyword evidence="4 15" id="KW-0963">Cytoplasm</keyword>
<dbReference type="GO" id="GO:0000287">
    <property type="term" value="F:magnesium ion binding"/>
    <property type="evidence" value="ECO:0007669"/>
    <property type="project" value="UniProtKB-UniRule"/>
</dbReference>
<keyword evidence="11 16" id="KW-0694">RNA-binding</keyword>
<dbReference type="Pfam" id="PF01588">
    <property type="entry name" value="tRNA_bind"/>
    <property type="match status" value="1"/>
</dbReference>
<evidence type="ECO:0000256" key="12">
    <source>
        <dbReference type="ARBA" id="ARBA00022917"/>
    </source>
</evidence>
<dbReference type="SMART" id="SM00896">
    <property type="entry name" value="FDX-ACB"/>
    <property type="match status" value="1"/>
</dbReference>
<dbReference type="GO" id="GO:0005524">
    <property type="term" value="F:ATP binding"/>
    <property type="evidence" value="ECO:0007669"/>
    <property type="project" value="UniProtKB-UniRule"/>
</dbReference>
<dbReference type="eggNOG" id="COG0073">
    <property type="taxonomic scope" value="Bacteria"/>
</dbReference>
<dbReference type="SUPFAM" id="SSF55681">
    <property type="entry name" value="Class II aaRS and biotin synthetases"/>
    <property type="match status" value="1"/>
</dbReference>
<dbReference type="Pfam" id="PF03484">
    <property type="entry name" value="B5"/>
    <property type="match status" value="1"/>
</dbReference>
<evidence type="ECO:0000256" key="5">
    <source>
        <dbReference type="ARBA" id="ARBA00022555"/>
    </source>
</evidence>
<evidence type="ECO:0000256" key="16">
    <source>
        <dbReference type="PROSITE-ProRule" id="PRU00209"/>
    </source>
</evidence>
<protein>
    <recommendedName>
        <fullName evidence="15">Phenylalanine--tRNA ligase beta subunit</fullName>
        <ecNumber evidence="15">6.1.1.20</ecNumber>
    </recommendedName>
    <alternativeName>
        <fullName evidence="15">Phenylalanyl-tRNA synthetase beta subunit</fullName>
        <shortName evidence="15">PheRS</shortName>
    </alternativeName>
</protein>
<evidence type="ECO:0000256" key="7">
    <source>
        <dbReference type="ARBA" id="ARBA00022723"/>
    </source>
</evidence>
<feature type="binding site" evidence="15">
    <location>
        <position position="452"/>
    </location>
    <ligand>
        <name>Mg(2+)</name>
        <dbReference type="ChEBI" id="CHEBI:18420"/>
        <note>shared with alpha subunit</note>
    </ligand>
</feature>
<gene>
    <name evidence="15" type="primary">pheT</name>
    <name evidence="20" type="ordered locus">Sulku_0881</name>
</gene>
<dbReference type="GO" id="GO:0000049">
    <property type="term" value="F:tRNA binding"/>
    <property type="evidence" value="ECO:0007669"/>
    <property type="project" value="UniProtKB-UniRule"/>
</dbReference>
<dbReference type="KEGG" id="sku:Sulku_0881"/>
<dbReference type="Proteomes" id="UP000008721">
    <property type="component" value="Chromosome"/>
</dbReference>
<comment type="similarity">
    <text evidence="2 15">Belongs to the phenylalanyl-tRNA synthetase beta subunit family. Type 1 subfamily.</text>
</comment>
<dbReference type="Gene3D" id="3.30.56.10">
    <property type="match status" value="2"/>
</dbReference>
<comment type="subunit">
    <text evidence="3 15">Tetramer of two alpha and two beta subunits.</text>
</comment>
<evidence type="ECO:0000256" key="8">
    <source>
        <dbReference type="ARBA" id="ARBA00022741"/>
    </source>
</evidence>
<dbReference type="Pfam" id="PF17759">
    <property type="entry name" value="tRNA_synthFbeta"/>
    <property type="match status" value="1"/>
</dbReference>
<evidence type="ECO:0000256" key="11">
    <source>
        <dbReference type="ARBA" id="ARBA00022884"/>
    </source>
</evidence>
<dbReference type="FunFam" id="2.40.50.140:FF:000045">
    <property type="entry name" value="Phenylalanine--tRNA ligase beta subunit"/>
    <property type="match status" value="1"/>
</dbReference>
<keyword evidence="6 15" id="KW-0436">Ligase</keyword>
<dbReference type="NCBIfam" id="TIGR00472">
    <property type="entry name" value="pheT_bact"/>
    <property type="match status" value="1"/>
</dbReference>
<dbReference type="OrthoDB" id="9805455at2"/>
<dbReference type="InterPro" id="IPR005121">
    <property type="entry name" value="Fdx_antiC-bd"/>
</dbReference>
<dbReference type="PANTHER" id="PTHR10947">
    <property type="entry name" value="PHENYLALANYL-TRNA SYNTHETASE BETA CHAIN AND LEUCINE-RICH REPEAT-CONTAINING PROTEIN 47"/>
    <property type="match status" value="1"/>
</dbReference>
<keyword evidence="5 16" id="KW-0820">tRNA-binding</keyword>
<evidence type="ECO:0000256" key="6">
    <source>
        <dbReference type="ARBA" id="ARBA00022598"/>
    </source>
</evidence>
<dbReference type="Gene3D" id="2.40.50.140">
    <property type="entry name" value="Nucleic acid-binding proteins"/>
    <property type="match status" value="1"/>
</dbReference>
<dbReference type="PROSITE" id="PS51447">
    <property type="entry name" value="FDX_ACB"/>
    <property type="match status" value="1"/>
</dbReference>
<dbReference type="eggNOG" id="COG0072">
    <property type="taxonomic scope" value="Bacteria"/>
</dbReference>
<proteinExistence type="inferred from homology"/>
<dbReference type="SUPFAM" id="SSF46955">
    <property type="entry name" value="Putative DNA-binding domain"/>
    <property type="match status" value="1"/>
</dbReference>
<keyword evidence="10 15" id="KW-0460">Magnesium</keyword>
<dbReference type="EC" id="6.1.1.20" evidence="15"/>
<name>E4U297_SULKY</name>
<evidence type="ECO:0000256" key="15">
    <source>
        <dbReference type="HAMAP-Rule" id="MF_00283"/>
    </source>
</evidence>
<dbReference type="RefSeq" id="WP_013459744.1">
    <property type="nucleotide sequence ID" value="NC_014762.1"/>
</dbReference>
<dbReference type="InterPro" id="IPR009061">
    <property type="entry name" value="DNA-bd_dom_put_sf"/>
</dbReference>
<evidence type="ECO:0000259" key="17">
    <source>
        <dbReference type="PROSITE" id="PS50886"/>
    </source>
</evidence>
<keyword evidence="12 15" id="KW-0648">Protein biosynthesis</keyword>
<evidence type="ECO:0000256" key="10">
    <source>
        <dbReference type="ARBA" id="ARBA00022842"/>
    </source>
</evidence>
<dbReference type="NCBIfam" id="NF045760">
    <property type="entry name" value="YtpR"/>
    <property type="match status" value="1"/>
</dbReference>
<evidence type="ECO:0000256" key="1">
    <source>
        <dbReference type="ARBA" id="ARBA00004496"/>
    </source>
</evidence>
<evidence type="ECO:0000259" key="18">
    <source>
        <dbReference type="PROSITE" id="PS51447"/>
    </source>
</evidence>
<dbReference type="InterPro" id="IPR002547">
    <property type="entry name" value="tRNA-bd_dom"/>
</dbReference>
<evidence type="ECO:0000256" key="9">
    <source>
        <dbReference type="ARBA" id="ARBA00022840"/>
    </source>
</evidence>
<dbReference type="EMBL" id="CP002355">
    <property type="protein sequence ID" value="ADR33547.1"/>
    <property type="molecule type" value="Genomic_DNA"/>
</dbReference>
<evidence type="ECO:0000256" key="2">
    <source>
        <dbReference type="ARBA" id="ARBA00008653"/>
    </source>
</evidence>
<keyword evidence="8 15" id="KW-0547">Nucleotide-binding</keyword>
<keyword evidence="9 15" id="KW-0067">ATP-binding</keyword>
<dbReference type="Pfam" id="PF03147">
    <property type="entry name" value="FDX-ACB"/>
    <property type="match status" value="1"/>
</dbReference>
<organism evidence="20 21">
    <name type="scientific">Sulfuricurvum kujiense (strain ATCC BAA-921 / DSM 16994 / JCM 11577 / YK-1)</name>
    <dbReference type="NCBI Taxonomy" id="709032"/>
    <lineage>
        <taxon>Bacteria</taxon>
        <taxon>Pseudomonadati</taxon>
        <taxon>Campylobacterota</taxon>
        <taxon>Epsilonproteobacteria</taxon>
        <taxon>Campylobacterales</taxon>
        <taxon>Sulfurimonadaceae</taxon>
        <taxon>Sulfuricurvum</taxon>
    </lineage>
</organism>
<evidence type="ECO:0000256" key="4">
    <source>
        <dbReference type="ARBA" id="ARBA00022490"/>
    </source>
</evidence>
<feature type="binding site" evidence="15">
    <location>
        <position position="453"/>
    </location>
    <ligand>
        <name>Mg(2+)</name>
        <dbReference type="ChEBI" id="CHEBI:18420"/>
        <note>shared with alpha subunit</note>
    </ligand>
</feature>
<sequence length="776" mass="85892">MIVTKNWLNEWIDLTDVSTELLLKTLNSIGLEVDRHDAMRVADGVVIGYVEACEKHPDADKLNVCQVNVGKEVRQIVCGASNVRAGIHIALATVGAELPGGLKIKEAKLRGVESHGMICSSKEIGLPAMGEGIMILDSSIGELVVGKNLNEYSVFNDDIIEIELTANRGDCLSIHGIARDLRAALARPLREKNVKDDQEGRLGIGRILQLQHTDTFSTDLLFGAVEVKELSIPLIISIRLAVIEETYATAVDALLKYATHSTGVILRAYPFEKFGDLENKGIITLGNDENGYAALYGKEKVAVIGVSQEKEAHFSADDGLAVIEASYIAPDVISQKMGEKKVPSCPHYYRTSRGSEPSIEMGIRYAAELFEKYSSSQVYGGNIELTTTYEPRIISMVEAEFESFIGLKIDKTRITQIFKNLGLDIGKPKGSTFAISVPKFRHDIVNKQDIIEEIVRIIGIDNIPSKPLSFAEANQMSTDLAEYKKTRLYRHRAAQSGFYESVHFVFNERIQVEKYGFVCTEASKELLNPITATFDTLRPTLLVGLLNSASANVKVNQKKIALFETGMVFDADRHETKRIGFIVSGAMESEKIANSGKPSVIDFAAFTKLIADVAGSFELVSHMPDHSLAHPYVCAKVLINGVEAGELFRLHPQVEEEFDLAQTFMCELKMDALPYGLIEAKPYSKYQASFRDLSVLISKEVSYESIKAVINKHASAQVRRFYPVDRYVSENLGDQMSLTLRFVLQSDEKTLEEEDINAAMEWILSGLREELGAGLR</sequence>
<dbReference type="HOGENOM" id="CLU_016891_2_1_7"/>
<feature type="domain" description="TRNA-binding" evidence="17">
    <location>
        <begin position="39"/>
        <end position="150"/>
    </location>
</feature>
<dbReference type="SMART" id="SM00874">
    <property type="entry name" value="B5"/>
    <property type="match status" value="1"/>
</dbReference>
<comment type="subcellular location">
    <subcellularLocation>
        <location evidence="1 15">Cytoplasm</location>
    </subcellularLocation>
</comment>
<feature type="binding site" evidence="15">
    <location>
        <position position="443"/>
    </location>
    <ligand>
        <name>Mg(2+)</name>
        <dbReference type="ChEBI" id="CHEBI:18420"/>
        <note>shared with alpha subunit</note>
    </ligand>
</feature>
<dbReference type="CDD" id="cd02796">
    <property type="entry name" value="tRNA_bind_bactPheRS"/>
    <property type="match status" value="1"/>
</dbReference>
<dbReference type="STRING" id="709032.Sulku_0881"/>
<keyword evidence="13 15" id="KW-0030">Aminoacyl-tRNA synthetase</keyword>
<evidence type="ECO:0000256" key="3">
    <source>
        <dbReference type="ARBA" id="ARBA00011209"/>
    </source>
</evidence>
<dbReference type="InterPro" id="IPR045060">
    <property type="entry name" value="Phe-tRNA-ligase_IIc_bsu"/>
</dbReference>
<reference evidence="20 21" key="1">
    <citation type="journal article" date="2012" name="Stand. Genomic Sci.">
        <title>Complete genome sequence of the sulfur compounds oxidizing chemolithoautotroph Sulfuricurvum kujiense type strain (YK-1(T)).</title>
        <authorList>
            <person name="Han C."/>
            <person name="Kotsyurbenko O."/>
            <person name="Chertkov O."/>
            <person name="Held B."/>
            <person name="Lapidus A."/>
            <person name="Nolan M."/>
            <person name="Lucas S."/>
            <person name="Hammon N."/>
            <person name="Deshpande S."/>
            <person name="Cheng J.F."/>
            <person name="Tapia R."/>
            <person name="Goodwin L.A."/>
            <person name="Pitluck S."/>
            <person name="Liolios K."/>
            <person name="Pagani I."/>
            <person name="Ivanova N."/>
            <person name="Mavromatis K."/>
            <person name="Mikhailova N."/>
            <person name="Pati A."/>
            <person name="Chen A."/>
            <person name="Palaniappan K."/>
            <person name="Land M."/>
            <person name="Hauser L."/>
            <person name="Chang Y.J."/>
            <person name="Jeffries C.D."/>
            <person name="Brambilla E.M."/>
            <person name="Rohde M."/>
            <person name="Spring S."/>
            <person name="Sikorski J."/>
            <person name="Goker M."/>
            <person name="Woyke T."/>
            <person name="Bristow J."/>
            <person name="Eisen J.A."/>
            <person name="Markowitz V."/>
            <person name="Hugenholtz P."/>
            <person name="Kyrpides N.C."/>
            <person name="Klenk H.P."/>
            <person name="Detter J.C."/>
        </authorList>
    </citation>
    <scope>NUCLEOTIDE SEQUENCE [LARGE SCALE GENOMIC DNA]</scope>
    <source>
        <strain evidence="21">ATCC BAA-921 / DSM 16994 / JCM 11577 / YK-1</strain>
    </source>
</reference>
<comment type="catalytic activity">
    <reaction evidence="14 15">
        <text>tRNA(Phe) + L-phenylalanine + ATP = L-phenylalanyl-tRNA(Phe) + AMP + diphosphate + H(+)</text>
        <dbReference type="Rhea" id="RHEA:19413"/>
        <dbReference type="Rhea" id="RHEA-COMP:9668"/>
        <dbReference type="Rhea" id="RHEA-COMP:9699"/>
        <dbReference type="ChEBI" id="CHEBI:15378"/>
        <dbReference type="ChEBI" id="CHEBI:30616"/>
        <dbReference type="ChEBI" id="CHEBI:33019"/>
        <dbReference type="ChEBI" id="CHEBI:58095"/>
        <dbReference type="ChEBI" id="CHEBI:78442"/>
        <dbReference type="ChEBI" id="CHEBI:78531"/>
        <dbReference type="ChEBI" id="CHEBI:456215"/>
        <dbReference type="EC" id="6.1.1.20"/>
    </reaction>
</comment>
<dbReference type="SUPFAM" id="SSF50249">
    <property type="entry name" value="Nucleic acid-binding proteins"/>
    <property type="match status" value="1"/>
</dbReference>
<dbReference type="Gene3D" id="3.30.930.10">
    <property type="entry name" value="Bira Bifunctional Protein, Domain 2"/>
    <property type="match status" value="1"/>
</dbReference>